<dbReference type="SFLD" id="SFLDS00003">
    <property type="entry name" value="Haloacid_Dehalogenase"/>
    <property type="match status" value="1"/>
</dbReference>
<dbReference type="Gene3D" id="3.40.1110.10">
    <property type="entry name" value="Calcium-transporting ATPase, cytoplasmic domain N"/>
    <property type="match status" value="1"/>
</dbReference>
<dbReference type="FunCoup" id="D7FSN6">
    <property type="interactions" value="7"/>
</dbReference>
<evidence type="ECO:0000256" key="8">
    <source>
        <dbReference type="ARBA" id="ARBA00022967"/>
    </source>
</evidence>
<dbReference type="Gene3D" id="3.40.50.1000">
    <property type="entry name" value="HAD superfamily/HAD-like"/>
    <property type="match status" value="1"/>
</dbReference>
<comment type="subcellular location">
    <subcellularLocation>
        <location evidence="1">Endomembrane system</location>
        <topology evidence="1">Multi-pass membrane protein</topology>
    </subcellularLocation>
    <subcellularLocation>
        <location evidence="12">Membrane</location>
        <topology evidence="12">Multi-pass membrane protein</topology>
    </subcellularLocation>
</comment>
<evidence type="ECO:0000256" key="4">
    <source>
        <dbReference type="ARBA" id="ARBA00022692"/>
    </source>
</evidence>
<dbReference type="Pfam" id="PF00122">
    <property type="entry name" value="E1-E2_ATPase"/>
    <property type="match status" value="1"/>
</dbReference>
<gene>
    <name evidence="14" type="ORF">Esi_0237_0016</name>
</gene>
<dbReference type="PROSITE" id="PS00154">
    <property type="entry name" value="ATPASE_E1_E2"/>
    <property type="match status" value="1"/>
</dbReference>
<evidence type="ECO:0000256" key="5">
    <source>
        <dbReference type="ARBA" id="ARBA00022741"/>
    </source>
</evidence>
<name>D7FSN6_ECTSI</name>
<keyword evidence="2 12" id="KW-0813">Transport</keyword>
<keyword evidence="8" id="KW-1278">Translocase</keyword>
<evidence type="ECO:0000313" key="14">
    <source>
        <dbReference type="EMBL" id="CBJ31177.1"/>
    </source>
</evidence>
<keyword evidence="9 12" id="KW-1133">Transmembrane helix</keyword>
<reference evidence="14 15" key="1">
    <citation type="journal article" date="2010" name="Nature">
        <title>The Ectocarpus genome and the independent evolution of multicellularity in brown algae.</title>
        <authorList>
            <person name="Cock J.M."/>
            <person name="Sterck L."/>
            <person name="Rouze P."/>
            <person name="Scornet D."/>
            <person name="Allen A.E."/>
            <person name="Amoutzias G."/>
            <person name="Anthouard V."/>
            <person name="Artiguenave F."/>
            <person name="Aury J.M."/>
            <person name="Badger J.H."/>
            <person name="Beszteri B."/>
            <person name="Billiau K."/>
            <person name="Bonnet E."/>
            <person name="Bothwell J.H."/>
            <person name="Bowler C."/>
            <person name="Boyen C."/>
            <person name="Brownlee C."/>
            <person name="Carrano C.J."/>
            <person name="Charrier B."/>
            <person name="Cho G.Y."/>
            <person name="Coelho S.M."/>
            <person name="Collen J."/>
            <person name="Corre E."/>
            <person name="Da Silva C."/>
            <person name="Delage L."/>
            <person name="Delaroque N."/>
            <person name="Dittami S.M."/>
            <person name="Doulbeau S."/>
            <person name="Elias M."/>
            <person name="Farnham G."/>
            <person name="Gachon C.M."/>
            <person name="Gschloessl B."/>
            <person name="Heesch S."/>
            <person name="Jabbari K."/>
            <person name="Jubin C."/>
            <person name="Kawai H."/>
            <person name="Kimura K."/>
            <person name="Kloareg B."/>
            <person name="Kupper F.C."/>
            <person name="Lang D."/>
            <person name="Le Bail A."/>
            <person name="Leblanc C."/>
            <person name="Lerouge P."/>
            <person name="Lohr M."/>
            <person name="Lopez P.J."/>
            <person name="Martens C."/>
            <person name="Maumus F."/>
            <person name="Michel G."/>
            <person name="Miranda-Saavedra D."/>
            <person name="Morales J."/>
            <person name="Moreau H."/>
            <person name="Motomura T."/>
            <person name="Nagasato C."/>
            <person name="Napoli C.A."/>
            <person name="Nelson D.R."/>
            <person name="Nyvall-Collen P."/>
            <person name="Peters A.F."/>
            <person name="Pommier C."/>
            <person name="Potin P."/>
            <person name="Poulain J."/>
            <person name="Quesneville H."/>
            <person name="Read B."/>
            <person name="Rensing S.A."/>
            <person name="Ritter A."/>
            <person name="Rousvoal S."/>
            <person name="Samanta M."/>
            <person name="Samson G."/>
            <person name="Schroeder D.C."/>
            <person name="Segurens B."/>
            <person name="Strittmatter M."/>
            <person name="Tonon T."/>
            <person name="Tregear J.W."/>
            <person name="Valentin K."/>
            <person name="von Dassow P."/>
            <person name="Yamagishi T."/>
            <person name="Van de Peer Y."/>
            <person name="Wincker P."/>
        </authorList>
    </citation>
    <scope>NUCLEOTIDE SEQUENCE [LARGE SCALE GENOMIC DNA]</scope>
    <source>
        <strain evidence="15">Ec32 / CCAP1310/4</strain>
    </source>
</reference>
<dbReference type="OMA" id="KMHACET"/>
<comment type="function">
    <text evidence="12">Catalyzes the hydrolysis of ATP coupled with the transport of calcium.</text>
</comment>
<dbReference type="PRINTS" id="PR00119">
    <property type="entry name" value="CATATPASE"/>
</dbReference>
<dbReference type="GO" id="GO:0016020">
    <property type="term" value="C:membrane"/>
    <property type="evidence" value="ECO:0007669"/>
    <property type="project" value="UniProtKB-SubCell"/>
</dbReference>
<organism evidence="14 15">
    <name type="scientific">Ectocarpus siliculosus</name>
    <name type="common">Brown alga</name>
    <name type="synonym">Conferva siliculosa</name>
    <dbReference type="NCBI Taxonomy" id="2880"/>
    <lineage>
        <taxon>Eukaryota</taxon>
        <taxon>Sar</taxon>
        <taxon>Stramenopiles</taxon>
        <taxon>Ochrophyta</taxon>
        <taxon>PX clade</taxon>
        <taxon>Phaeophyceae</taxon>
        <taxon>Ectocarpales</taxon>
        <taxon>Ectocarpaceae</taxon>
        <taxon>Ectocarpus</taxon>
    </lineage>
</organism>
<dbReference type="GO" id="GO:0005524">
    <property type="term" value="F:ATP binding"/>
    <property type="evidence" value="ECO:0007669"/>
    <property type="project" value="UniProtKB-KW"/>
</dbReference>
<dbReference type="Pfam" id="PF00689">
    <property type="entry name" value="Cation_ATPase_C"/>
    <property type="match status" value="1"/>
</dbReference>
<evidence type="ECO:0000313" key="15">
    <source>
        <dbReference type="Proteomes" id="UP000002630"/>
    </source>
</evidence>
<dbReference type="Pfam" id="PF00690">
    <property type="entry name" value="Cation_ATPase_N"/>
    <property type="match status" value="1"/>
</dbReference>
<dbReference type="InterPro" id="IPR001757">
    <property type="entry name" value="P_typ_ATPase"/>
</dbReference>
<comment type="catalytic activity">
    <reaction evidence="12">
        <text>Ca(2+)(in) + ATP + H2O = Ca(2+)(out) + ADP + phosphate + H(+)</text>
        <dbReference type="Rhea" id="RHEA:18105"/>
        <dbReference type="ChEBI" id="CHEBI:15377"/>
        <dbReference type="ChEBI" id="CHEBI:15378"/>
        <dbReference type="ChEBI" id="CHEBI:29108"/>
        <dbReference type="ChEBI" id="CHEBI:30616"/>
        <dbReference type="ChEBI" id="CHEBI:43474"/>
        <dbReference type="ChEBI" id="CHEBI:456216"/>
        <dbReference type="EC" id="7.2.2.10"/>
    </reaction>
</comment>
<keyword evidence="15" id="KW-1185">Reference proteome</keyword>
<dbReference type="SUPFAM" id="SSF81665">
    <property type="entry name" value="Calcium ATPase, transmembrane domain M"/>
    <property type="match status" value="1"/>
</dbReference>
<dbReference type="Gene3D" id="2.70.150.10">
    <property type="entry name" value="Calcium-transporting ATPase, cytoplasmic transduction domain A"/>
    <property type="match status" value="1"/>
</dbReference>
<dbReference type="SFLD" id="SFLDG00002">
    <property type="entry name" value="C1.7:_P-type_atpase_like"/>
    <property type="match status" value="1"/>
</dbReference>
<evidence type="ECO:0000256" key="7">
    <source>
        <dbReference type="ARBA" id="ARBA00022840"/>
    </source>
</evidence>
<evidence type="ECO:0000259" key="13">
    <source>
        <dbReference type="SMART" id="SM00831"/>
    </source>
</evidence>
<dbReference type="NCBIfam" id="TIGR01494">
    <property type="entry name" value="ATPase_P-type"/>
    <property type="match status" value="2"/>
</dbReference>
<feature type="transmembrane region" description="Helical" evidence="12">
    <location>
        <begin position="266"/>
        <end position="284"/>
    </location>
</feature>
<dbReference type="InterPro" id="IPR023299">
    <property type="entry name" value="ATPase_P-typ_cyto_dom_N"/>
</dbReference>
<dbReference type="GO" id="GO:0005388">
    <property type="term" value="F:P-type calcium transporter activity"/>
    <property type="evidence" value="ECO:0007669"/>
    <property type="project" value="UniProtKB-EC"/>
</dbReference>
<dbReference type="EC" id="7.2.2.10" evidence="12"/>
<dbReference type="Pfam" id="PF13246">
    <property type="entry name" value="Cation_ATPase"/>
    <property type="match status" value="1"/>
</dbReference>
<dbReference type="eggNOG" id="KOG0202">
    <property type="taxonomic scope" value="Eukaryota"/>
</dbReference>
<proteinExistence type="inferred from homology"/>
<evidence type="ECO:0000256" key="1">
    <source>
        <dbReference type="ARBA" id="ARBA00004127"/>
    </source>
</evidence>
<evidence type="ECO:0000256" key="6">
    <source>
        <dbReference type="ARBA" id="ARBA00022837"/>
    </source>
</evidence>
<dbReference type="GO" id="GO:0012505">
    <property type="term" value="C:endomembrane system"/>
    <property type="evidence" value="ECO:0007669"/>
    <property type="project" value="UniProtKB-SubCell"/>
</dbReference>
<evidence type="ECO:0000256" key="11">
    <source>
        <dbReference type="ARBA" id="ARBA00023136"/>
    </source>
</evidence>
<evidence type="ECO:0000256" key="10">
    <source>
        <dbReference type="ARBA" id="ARBA00023065"/>
    </source>
</evidence>
<dbReference type="SMART" id="SM00831">
    <property type="entry name" value="Cation_ATPase_N"/>
    <property type="match status" value="1"/>
</dbReference>
<dbReference type="InterPro" id="IPR004014">
    <property type="entry name" value="ATPase_P-typ_cation-transptr_N"/>
</dbReference>
<keyword evidence="3 12" id="KW-0109">Calcium transport</keyword>
<dbReference type="PRINTS" id="PR00120">
    <property type="entry name" value="HATPASE"/>
</dbReference>
<keyword evidence="6 12" id="KW-0106">Calcium</keyword>
<dbReference type="InParanoid" id="D7FSN6"/>
<comment type="caution">
    <text evidence="12">Lacks conserved residue(s) required for the propagation of feature annotation.</text>
</comment>
<accession>D7FSN6</accession>
<protein>
    <recommendedName>
        <fullName evidence="12">Calcium-transporting ATPase</fullName>
        <ecNumber evidence="12">7.2.2.10</ecNumber>
    </recommendedName>
</protein>
<sequence>MDTDSAARLAPEEVGRHLGVDVQSGLSLLEVSVRQGLVPPNELEKEEEDPLYKRYLEQFKDPLILLLLGSAVLSLLIKQYDDAVSIFMAVTIVATVAFVQEYRSEQSLQALTTLLPPHATCFRGGKASDVMARELVPGDVVLVKSGDRIPADCRLVQAADLFVDESSLTGEGHAREKVTAALGAVASGDGRLEGAGPVSHGHRAIPLAECKNMVFMGTLACGGHAKAIVVATGMKTEFGKTFEDMKDIESRRTPLQMKMDELGKQLSLLSFGIIGVIALVGVLQGKKLLDMFNIGVSLAVAAIPEGLPICVTVTLALGVMRMAKRNAIVKRLPAVEALGCATVICADKTGTLTRNKMTVKEVFVLSEEEVLAVGGVGYDPAGEFTVCGRGVTPQSCPAVASLLEAACLCNNAALGDAAAGGARVSSADPVAADDAATRGQPTEICLLVAAQKFGVPDPRPTHERIHEVAFSSSRKKMEVRCLDSAGKETCYVKGSVEAVLINCTTCQVQRGSAAAEMGETERRRVLDVANALGSKGRRVMAVACGTRADSLFFCGLVGIMDPPRASAIKFAERMQACSTRMCMITGDAEDTAVAVASAVGFFDPSHHRTLSGAEIESMSTSELEVFVHEVGVFYRTSPRHKLSIVKALQGIGEVVVMTGDGVNDAPALKAADIGVAMGISGSDVAKEAADMILMDDDIATITAAIEEGKAIFYNIKNFLTFQLSTALAALSIVAIATCMGFKCPINAMQILWINIIMDGPPAQSLGVEPVHGAIVKRPPRKAGDPVISTRLMWRVVTSGCLIVVGTLWVFSLGMTQNGVLSRSMEPTRRDRTMTFTTFVMFDMFNALCCRSADKIVPQMDMFANKAFIYSAGGSLVGQMLVVYVPWLQQIFQTEALSLNDLAFIVFVASSMVALDTARKVLFPDRQGEAPVWAGSALTRSLGREKLSMA</sequence>
<dbReference type="InterPro" id="IPR023298">
    <property type="entry name" value="ATPase_P-typ_TM_dom_sf"/>
</dbReference>
<evidence type="ECO:0000256" key="3">
    <source>
        <dbReference type="ARBA" id="ARBA00022568"/>
    </source>
</evidence>
<comment type="similarity">
    <text evidence="12">Belongs to the cation transport ATPase (P-type) (TC 3.A.3) family.</text>
</comment>
<dbReference type="InterPro" id="IPR018303">
    <property type="entry name" value="ATPase_P-typ_P_site"/>
</dbReference>
<evidence type="ECO:0000256" key="12">
    <source>
        <dbReference type="RuleBase" id="RU361146"/>
    </source>
</evidence>
<dbReference type="InterPro" id="IPR044492">
    <property type="entry name" value="P_typ_ATPase_HD_dom"/>
</dbReference>
<dbReference type="Gene3D" id="1.20.1110.10">
    <property type="entry name" value="Calcium-transporting ATPase, transmembrane domain"/>
    <property type="match status" value="1"/>
</dbReference>
<dbReference type="InterPro" id="IPR036412">
    <property type="entry name" value="HAD-like_sf"/>
</dbReference>
<dbReference type="STRING" id="2880.D7FSN6"/>
<keyword evidence="10 12" id="KW-0406">Ion transport</keyword>
<dbReference type="NCBIfam" id="TIGR01522">
    <property type="entry name" value="ATPase-IIA2_Ca"/>
    <property type="match status" value="1"/>
</dbReference>
<keyword evidence="11 12" id="KW-0472">Membrane</keyword>
<dbReference type="Proteomes" id="UP000002630">
    <property type="component" value="Linkage Group LG18"/>
</dbReference>
<dbReference type="SFLD" id="SFLDF00027">
    <property type="entry name" value="p-type_atpase"/>
    <property type="match status" value="1"/>
</dbReference>
<dbReference type="EMBL" id="FN649743">
    <property type="protein sequence ID" value="CBJ31177.1"/>
    <property type="molecule type" value="Genomic_DNA"/>
</dbReference>
<evidence type="ECO:0000256" key="9">
    <source>
        <dbReference type="ARBA" id="ARBA00022989"/>
    </source>
</evidence>
<dbReference type="InterPro" id="IPR006413">
    <property type="entry name" value="P-type_ATPase_IIA_PMR1"/>
</dbReference>
<evidence type="ECO:0000256" key="2">
    <source>
        <dbReference type="ARBA" id="ARBA00022448"/>
    </source>
</evidence>
<keyword evidence="5 12" id="KW-0547">Nucleotide-binding</keyword>
<dbReference type="InterPro" id="IPR008250">
    <property type="entry name" value="ATPase_P-typ_transduc_dom_A_sf"/>
</dbReference>
<dbReference type="AlphaFoldDB" id="D7FSN6"/>
<dbReference type="GO" id="GO:0016887">
    <property type="term" value="F:ATP hydrolysis activity"/>
    <property type="evidence" value="ECO:0007669"/>
    <property type="project" value="InterPro"/>
</dbReference>
<keyword evidence="7 12" id="KW-0067">ATP-binding</keyword>
<keyword evidence="4 12" id="KW-0812">Transmembrane</keyword>
<feature type="transmembrane region" description="Helical" evidence="12">
    <location>
        <begin position="867"/>
        <end position="886"/>
    </location>
</feature>
<dbReference type="SUPFAM" id="SSF81660">
    <property type="entry name" value="Metal cation-transporting ATPase, ATP-binding domain N"/>
    <property type="match status" value="1"/>
</dbReference>
<dbReference type="InterPro" id="IPR059000">
    <property type="entry name" value="ATPase_P-type_domA"/>
</dbReference>
<dbReference type="SUPFAM" id="SSF81653">
    <property type="entry name" value="Calcium ATPase, transduction domain A"/>
    <property type="match status" value="1"/>
</dbReference>
<feature type="domain" description="Cation-transporting P-type ATPase N-terminal" evidence="13">
    <location>
        <begin position="5"/>
        <end position="79"/>
    </location>
</feature>
<dbReference type="InterPro" id="IPR006068">
    <property type="entry name" value="ATPase_P-typ_cation-transptr_C"/>
</dbReference>
<feature type="transmembrane region" description="Helical" evidence="12">
    <location>
        <begin position="791"/>
        <end position="811"/>
    </location>
</feature>
<dbReference type="PANTHER" id="PTHR42861">
    <property type="entry name" value="CALCIUM-TRANSPORTING ATPASE"/>
    <property type="match status" value="1"/>
</dbReference>
<dbReference type="SUPFAM" id="SSF56784">
    <property type="entry name" value="HAD-like"/>
    <property type="match status" value="1"/>
</dbReference>
<dbReference type="OrthoDB" id="3352408at2759"/>
<feature type="transmembrane region" description="Helical" evidence="12">
    <location>
        <begin position="296"/>
        <end position="320"/>
    </location>
</feature>
<dbReference type="EMBL" id="FN648417">
    <property type="protein sequence ID" value="CBJ31177.1"/>
    <property type="molecule type" value="Genomic_DNA"/>
</dbReference>
<dbReference type="InterPro" id="IPR023214">
    <property type="entry name" value="HAD_sf"/>
</dbReference>